<dbReference type="EMBL" id="LQYG01000017">
    <property type="protein sequence ID" value="KYC65421.1"/>
    <property type="molecule type" value="Genomic_DNA"/>
</dbReference>
<sequence>MHGALKKRPQPEPAWGRFEPASGNGGDICFFHDHFRQQMATPVSSIEQIT</sequence>
<accession>A0A150K7U1</accession>
<dbReference type="AlphaFoldDB" id="A0A150K7U1"/>
<reference evidence="2 3" key="1">
    <citation type="submission" date="2016-01" db="EMBL/GenBank/DDBJ databases">
        <title>Genome Sequences of Twelve Sporeforming Bacillus Species Isolated from Foods.</title>
        <authorList>
            <person name="Berendsen E.M."/>
            <person name="Wells-Bennik M.H."/>
            <person name="Krawcyk A.O."/>
            <person name="De Jong A."/>
            <person name="Holsappel S."/>
            <person name="Eijlander R.T."/>
            <person name="Kuipers O.P."/>
        </authorList>
    </citation>
    <scope>NUCLEOTIDE SEQUENCE [LARGE SCALE GENOMIC DNA]</scope>
    <source>
        <strain evidence="2 3">B4098</strain>
    </source>
</reference>
<gene>
    <name evidence="2" type="ORF">B4098_1683</name>
</gene>
<evidence type="ECO:0000256" key="1">
    <source>
        <dbReference type="SAM" id="MobiDB-lite"/>
    </source>
</evidence>
<organism evidence="2 3">
    <name type="scientific">Heyndrickxia coagulans</name>
    <name type="common">Weizmannia coagulans</name>
    <dbReference type="NCBI Taxonomy" id="1398"/>
    <lineage>
        <taxon>Bacteria</taxon>
        <taxon>Bacillati</taxon>
        <taxon>Bacillota</taxon>
        <taxon>Bacilli</taxon>
        <taxon>Bacillales</taxon>
        <taxon>Bacillaceae</taxon>
        <taxon>Heyndrickxia</taxon>
    </lineage>
</organism>
<name>A0A150K7U1_HEYCO</name>
<evidence type="ECO:0000313" key="2">
    <source>
        <dbReference type="EMBL" id="KYC65421.1"/>
    </source>
</evidence>
<protein>
    <submittedName>
        <fullName evidence="2">Uncharacterized protein</fullName>
    </submittedName>
</protein>
<feature type="region of interest" description="Disordered" evidence="1">
    <location>
        <begin position="1"/>
        <end position="20"/>
    </location>
</feature>
<comment type="caution">
    <text evidence="2">The sequence shown here is derived from an EMBL/GenBank/DDBJ whole genome shotgun (WGS) entry which is preliminary data.</text>
</comment>
<evidence type="ECO:0000313" key="3">
    <source>
        <dbReference type="Proteomes" id="UP000075288"/>
    </source>
</evidence>
<proteinExistence type="predicted"/>
<dbReference type="Proteomes" id="UP000075288">
    <property type="component" value="Unassembled WGS sequence"/>
</dbReference>
<dbReference type="PATRIC" id="fig|1398.26.peg.1523"/>